<sequence>MILTVTLNPSVDIRYMLPTFLLDEVNRVDNISKTAGGKGLNVSRVLKMLGEKVSATGFLGGECGEFIRKNIVKEGIINDFVPISSETRNCIAVIHEGKQTEILESGPVITERELNMFLEKFSSIIHDFRIVTVSGSLPKGMPDDFYSKIIEISNKENIPVLLDINGQLLQKNLGGKYNPILIKPNKKELEDFIGFPILKENDIYKAIRTPILNNIEWIVVTLGAEGAIVKHRDALYRVYPPKVNVINPVGSGDSVLAGFASGIRKNLEDIPLIKYGITMGVLNAMEKETGRINLHKIDWCIQNMRVDRIDGSLGR</sequence>
<dbReference type="NCBIfam" id="TIGR03168">
    <property type="entry name" value="1-PFK"/>
    <property type="match status" value="1"/>
</dbReference>
<feature type="domain" description="Carbohydrate kinase PfkB" evidence="7">
    <location>
        <begin position="22"/>
        <end position="290"/>
    </location>
</feature>
<dbReference type="FunFam" id="3.40.1190.20:FF:000001">
    <property type="entry name" value="Phosphofructokinase"/>
    <property type="match status" value="1"/>
</dbReference>
<dbReference type="GO" id="GO:0008443">
    <property type="term" value="F:phosphofructokinase activity"/>
    <property type="evidence" value="ECO:0007669"/>
    <property type="project" value="UniProtKB-ARBA"/>
</dbReference>
<comment type="pathway">
    <text evidence="6">Carbohydrate metabolism; D-tagatose 6-phosphate degradation; D-glyceraldehyde 3-phosphate and glycerone phosphate from D-tagatose 6-phosphate: step 1/2.</text>
</comment>
<dbReference type="PANTHER" id="PTHR46566">
    <property type="entry name" value="1-PHOSPHOFRUCTOKINASE-RELATED"/>
    <property type="match status" value="1"/>
</dbReference>
<keyword evidence="9" id="KW-1185">Reference proteome</keyword>
<keyword evidence="6" id="KW-0423">Lactose metabolism</keyword>
<dbReference type="AlphaFoldDB" id="A0A9E8M2D3"/>
<keyword evidence="2 6" id="KW-0808">Transferase</keyword>
<gene>
    <name evidence="8" type="ORF">OE105_02960</name>
</gene>
<dbReference type="GO" id="GO:0044281">
    <property type="term" value="P:small molecule metabolic process"/>
    <property type="evidence" value="ECO:0007669"/>
    <property type="project" value="UniProtKB-ARBA"/>
</dbReference>
<reference evidence="8" key="1">
    <citation type="submission" date="2022-09" db="EMBL/GenBank/DDBJ databases">
        <title>Complete Genomes of Fervidibacillus albus and Fervidibacillus halotolerans isolated from tidal flat sediments.</title>
        <authorList>
            <person name="Kwon K.K."/>
            <person name="Yang S.-H."/>
            <person name="Park M.J."/>
            <person name="Oh H.-M."/>
        </authorList>
    </citation>
    <scope>NUCLEOTIDE SEQUENCE</scope>
    <source>
        <strain evidence="8">MEBiC13594</strain>
    </source>
</reference>
<keyword evidence="5 6" id="KW-0067">ATP-binding</keyword>
<dbReference type="PANTHER" id="PTHR46566:SF5">
    <property type="entry name" value="1-PHOSPHOFRUCTOKINASE"/>
    <property type="match status" value="1"/>
</dbReference>
<comment type="similarity">
    <text evidence="6">Belongs to the carbohydrate kinase PfkB family. LacC subfamily.</text>
</comment>
<evidence type="ECO:0000256" key="5">
    <source>
        <dbReference type="ARBA" id="ARBA00022840"/>
    </source>
</evidence>
<dbReference type="Gene3D" id="3.40.1190.20">
    <property type="match status" value="1"/>
</dbReference>
<dbReference type="InterPro" id="IPR011611">
    <property type="entry name" value="PfkB_dom"/>
</dbReference>
<dbReference type="Proteomes" id="UP001164726">
    <property type="component" value="Chromosome"/>
</dbReference>
<dbReference type="PROSITE" id="PS00584">
    <property type="entry name" value="PFKB_KINASES_2"/>
    <property type="match status" value="1"/>
</dbReference>
<dbReference type="KEGG" id="fhl:OE105_02960"/>
<proteinExistence type="inferred from homology"/>
<evidence type="ECO:0000256" key="2">
    <source>
        <dbReference type="ARBA" id="ARBA00022679"/>
    </source>
</evidence>
<evidence type="ECO:0000256" key="6">
    <source>
        <dbReference type="PIRNR" id="PIRNR000535"/>
    </source>
</evidence>
<dbReference type="GO" id="GO:0005524">
    <property type="term" value="F:ATP binding"/>
    <property type="evidence" value="ECO:0007669"/>
    <property type="project" value="UniProtKB-KW"/>
</dbReference>
<dbReference type="InterPro" id="IPR017583">
    <property type="entry name" value="Tagatose/fructose_Pkinase"/>
</dbReference>
<dbReference type="CDD" id="cd01164">
    <property type="entry name" value="FruK_PfkB_like"/>
    <property type="match status" value="1"/>
</dbReference>
<keyword evidence="3 6" id="KW-0547">Nucleotide-binding</keyword>
<comment type="similarity">
    <text evidence="1">Belongs to the carbohydrate kinase pfkB family.</text>
</comment>
<dbReference type="InterPro" id="IPR029056">
    <property type="entry name" value="Ribokinase-like"/>
</dbReference>
<dbReference type="EC" id="2.7.1.144" evidence="6"/>
<keyword evidence="4 8" id="KW-0418">Kinase</keyword>
<comment type="catalytic activity">
    <reaction evidence="6">
        <text>D-tagatofuranose 6-phosphate + ATP = D-tagatofuranose 1,6-bisphosphate + ADP + H(+)</text>
        <dbReference type="Rhea" id="RHEA:12420"/>
        <dbReference type="ChEBI" id="CHEBI:15378"/>
        <dbReference type="ChEBI" id="CHEBI:30616"/>
        <dbReference type="ChEBI" id="CHEBI:58694"/>
        <dbReference type="ChEBI" id="CHEBI:58695"/>
        <dbReference type="ChEBI" id="CHEBI:456216"/>
        <dbReference type="EC" id="2.7.1.144"/>
    </reaction>
</comment>
<evidence type="ECO:0000259" key="7">
    <source>
        <dbReference type="Pfam" id="PF00294"/>
    </source>
</evidence>
<dbReference type="Pfam" id="PF00294">
    <property type="entry name" value="PfkB"/>
    <property type="match status" value="1"/>
</dbReference>
<dbReference type="GO" id="GO:0016052">
    <property type="term" value="P:carbohydrate catabolic process"/>
    <property type="evidence" value="ECO:0007669"/>
    <property type="project" value="UniProtKB-ARBA"/>
</dbReference>
<evidence type="ECO:0000313" key="9">
    <source>
        <dbReference type="Proteomes" id="UP001164726"/>
    </source>
</evidence>
<evidence type="ECO:0000313" key="8">
    <source>
        <dbReference type="EMBL" id="WAA13104.1"/>
    </source>
</evidence>
<dbReference type="GO" id="GO:0009024">
    <property type="term" value="F:tagatose-6-phosphate kinase activity"/>
    <property type="evidence" value="ECO:0007669"/>
    <property type="project" value="UniProtKB-EC"/>
</dbReference>
<dbReference type="PIRSF" id="PIRSF000535">
    <property type="entry name" value="1PFK/6PFK/LacC"/>
    <property type="match status" value="1"/>
</dbReference>
<dbReference type="PROSITE" id="PS00583">
    <property type="entry name" value="PFKB_KINASES_1"/>
    <property type="match status" value="1"/>
</dbReference>
<evidence type="ECO:0000256" key="4">
    <source>
        <dbReference type="ARBA" id="ARBA00022777"/>
    </source>
</evidence>
<dbReference type="GO" id="GO:0005829">
    <property type="term" value="C:cytosol"/>
    <property type="evidence" value="ECO:0007669"/>
    <property type="project" value="TreeGrafter"/>
</dbReference>
<organism evidence="8 9">
    <name type="scientific">Fervidibacillus halotolerans</name>
    <dbReference type="NCBI Taxonomy" id="2980027"/>
    <lineage>
        <taxon>Bacteria</taxon>
        <taxon>Bacillati</taxon>
        <taxon>Bacillota</taxon>
        <taxon>Bacilli</taxon>
        <taxon>Bacillales</taxon>
        <taxon>Bacillaceae</taxon>
        <taxon>Fervidibacillus</taxon>
    </lineage>
</organism>
<dbReference type="RefSeq" id="WP_275421246.1">
    <property type="nucleotide sequence ID" value="NZ_CP106877.1"/>
</dbReference>
<accession>A0A9E8M2D3</accession>
<dbReference type="EMBL" id="CP106877">
    <property type="protein sequence ID" value="WAA13104.1"/>
    <property type="molecule type" value="Genomic_DNA"/>
</dbReference>
<protein>
    <recommendedName>
        <fullName evidence="6">Tagatose-6-phosphate kinase</fullName>
        <ecNumber evidence="6">2.7.1.144</ecNumber>
    </recommendedName>
</protein>
<dbReference type="GO" id="GO:0005988">
    <property type="term" value="P:lactose metabolic process"/>
    <property type="evidence" value="ECO:0007669"/>
    <property type="project" value="UniProtKB-KW"/>
</dbReference>
<evidence type="ECO:0000256" key="3">
    <source>
        <dbReference type="ARBA" id="ARBA00022741"/>
    </source>
</evidence>
<evidence type="ECO:0000256" key="1">
    <source>
        <dbReference type="ARBA" id="ARBA00005380"/>
    </source>
</evidence>
<dbReference type="InterPro" id="IPR002173">
    <property type="entry name" value="Carboh/pur_kinase_PfkB_CS"/>
</dbReference>
<dbReference type="SUPFAM" id="SSF53613">
    <property type="entry name" value="Ribokinase-like"/>
    <property type="match status" value="1"/>
</dbReference>
<name>A0A9E8M2D3_9BACI</name>